<protein>
    <recommendedName>
        <fullName evidence="4">Erythromycin esterase homolog</fullName>
    </recommendedName>
</protein>
<evidence type="ECO:0000313" key="2">
    <source>
        <dbReference type="EMBL" id="SEW53473.1"/>
    </source>
</evidence>
<dbReference type="Proteomes" id="UP000199310">
    <property type="component" value="Unassembled WGS sequence"/>
</dbReference>
<reference evidence="3" key="1">
    <citation type="submission" date="2016-10" db="EMBL/GenBank/DDBJ databases">
        <authorList>
            <person name="Varghese N."/>
            <person name="Submissions S."/>
        </authorList>
    </citation>
    <scope>NUCLEOTIDE SEQUENCE [LARGE SCALE GENOMIC DNA]</scope>
    <source>
        <strain evidence="3">DSM 3695</strain>
    </source>
</reference>
<dbReference type="SUPFAM" id="SSF159501">
    <property type="entry name" value="EreA/ChaN-like"/>
    <property type="match status" value="1"/>
</dbReference>
<dbReference type="Gene3D" id="3.30.1870.10">
    <property type="entry name" value="EreA-like, domain 2"/>
    <property type="match status" value="1"/>
</dbReference>
<feature type="signal peptide" evidence="1">
    <location>
        <begin position="1"/>
        <end position="23"/>
    </location>
</feature>
<proteinExistence type="predicted"/>
<dbReference type="InterPro" id="IPR052036">
    <property type="entry name" value="Hydrolase/PRTase-associated"/>
</dbReference>
<gene>
    <name evidence="2" type="ORF">SAMN04488122_5481</name>
</gene>
<dbReference type="EMBL" id="FOJG01000002">
    <property type="protein sequence ID" value="SEW53473.1"/>
    <property type="molecule type" value="Genomic_DNA"/>
</dbReference>
<dbReference type="PANTHER" id="PTHR31299:SF0">
    <property type="entry name" value="ESTERASE, PUTATIVE (AFU_ORTHOLOGUE AFUA_1G05850)-RELATED"/>
    <property type="match status" value="1"/>
</dbReference>
<accession>A0A1I0SAF0</accession>
<dbReference type="PANTHER" id="PTHR31299">
    <property type="entry name" value="ESTERASE, PUTATIVE (AFU_ORTHOLOGUE AFUA_1G05850)-RELATED"/>
    <property type="match status" value="1"/>
</dbReference>
<dbReference type="OrthoDB" id="9810066at2"/>
<evidence type="ECO:0000256" key="1">
    <source>
        <dbReference type="SAM" id="SignalP"/>
    </source>
</evidence>
<dbReference type="AlphaFoldDB" id="A0A1I0SAF0"/>
<keyword evidence="1" id="KW-0732">Signal</keyword>
<feature type="chain" id="PRO_5011761276" description="Erythromycin esterase homolog" evidence="1">
    <location>
        <begin position="24"/>
        <end position="402"/>
    </location>
</feature>
<keyword evidence="3" id="KW-1185">Reference proteome</keyword>
<organism evidence="2 3">
    <name type="scientific">Chitinophaga arvensicola</name>
    <dbReference type="NCBI Taxonomy" id="29529"/>
    <lineage>
        <taxon>Bacteria</taxon>
        <taxon>Pseudomonadati</taxon>
        <taxon>Bacteroidota</taxon>
        <taxon>Chitinophagia</taxon>
        <taxon>Chitinophagales</taxon>
        <taxon>Chitinophagaceae</taxon>
        <taxon>Chitinophaga</taxon>
    </lineage>
</organism>
<sequence>MINPKKLFLLVLLAVSSTTAVLAQKLTADIPAAYKNDTTYAFLDSTFGHRIPASIRVVGLGDVAYTAAEPVDFSKHMIQYLVEKKGFRTILLPRNNWGMRRLNHYLTSNAASNADIEVMLVKEVTKNTIHNTREFAALLGWIKVYNLRHVNDPVILKGMNFFPPPTIIYLMSRYIMPHDSLRGIEMMKGWSTKLRNDTFALAQVQQWAADKAAIHARQPWYQELTDDLENIGNCKKWMLNENMYNGQVFFDSCMARQAVAATADEKKTIIWGDNEMISRIKLHKQQEGKNFGLLLTDMQTPFYSILTDFSGKANIHLISENKFGPAERSAGKASAAYLLKLKYPDNGGILFPDDFTRLQVPPLFNIIDIYGQDVTYSTSDPIKPFDALVLFTSLTPTSFLNQ</sequence>
<evidence type="ECO:0008006" key="4">
    <source>
        <dbReference type="Google" id="ProtNLM"/>
    </source>
</evidence>
<dbReference type="STRING" id="29529.SAMN04488122_5481"/>
<evidence type="ECO:0000313" key="3">
    <source>
        <dbReference type="Proteomes" id="UP000199310"/>
    </source>
</evidence>
<name>A0A1I0SAF0_9BACT</name>
<dbReference type="RefSeq" id="WP_089900592.1">
    <property type="nucleotide sequence ID" value="NZ_FOJG01000002.1"/>
</dbReference>